<evidence type="ECO:0000313" key="2">
    <source>
        <dbReference type="Proteomes" id="UP001521074"/>
    </source>
</evidence>
<sequence length="92" mass="9651">MSASCVRYRSKGREAGVGHIAKKKKTDISSSSFWFSPCGLEPFGFLCVVTLVATDTTTSTSAAAVRNRIANTSLGLAVATKTLMLLGGYGMV</sequence>
<keyword evidence="2" id="KW-1185">Reference proteome</keyword>
<gene>
    <name evidence="1" type="ORF">LWC05_11495</name>
</gene>
<dbReference type="RefSeq" id="WP_232878300.1">
    <property type="nucleotide sequence ID" value="NZ_JAJSOJ010000039.1"/>
</dbReference>
<organism evidence="1 2">
    <name type="scientific">Acetobacter sicerae</name>
    <dbReference type="NCBI Taxonomy" id="85325"/>
    <lineage>
        <taxon>Bacteria</taxon>
        <taxon>Pseudomonadati</taxon>
        <taxon>Pseudomonadota</taxon>
        <taxon>Alphaproteobacteria</taxon>
        <taxon>Acetobacterales</taxon>
        <taxon>Acetobacteraceae</taxon>
        <taxon>Acetobacter</taxon>
    </lineage>
</organism>
<accession>A0ABS8VYM1</accession>
<name>A0ABS8VYM1_9PROT</name>
<evidence type="ECO:0000313" key="1">
    <source>
        <dbReference type="EMBL" id="MCE0744508.1"/>
    </source>
</evidence>
<dbReference type="EMBL" id="JAJSOJ010000039">
    <property type="protein sequence ID" value="MCE0744508.1"/>
    <property type="molecule type" value="Genomic_DNA"/>
</dbReference>
<dbReference type="Proteomes" id="UP001521074">
    <property type="component" value="Unassembled WGS sequence"/>
</dbReference>
<proteinExistence type="predicted"/>
<comment type="caution">
    <text evidence="1">The sequence shown here is derived from an EMBL/GenBank/DDBJ whole genome shotgun (WGS) entry which is preliminary data.</text>
</comment>
<reference evidence="1 2" key="1">
    <citation type="submission" date="2021-12" db="EMBL/GenBank/DDBJ databases">
        <title>Genome sequence of Acetobacter sicerae DmPark20a_162.</title>
        <authorList>
            <person name="Chaston J.M."/>
        </authorList>
    </citation>
    <scope>NUCLEOTIDE SEQUENCE [LARGE SCALE GENOMIC DNA]</scope>
    <source>
        <strain evidence="1 2">DmPark20a_162</strain>
    </source>
</reference>
<protein>
    <submittedName>
        <fullName evidence="1">Uncharacterized protein</fullName>
    </submittedName>
</protein>